<feature type="transmembrane region" description="Helical" evidence="1">
    <location>
        <begin position="88"/>
        <end position="105"/>
    </location>
</feature>
<feature type="transmembrane region" description="Helical" evidence="1">
    <location>
        <begin position="6"/>
        <end position="24"/>
    </location>
</feature>
<keyword evidence="1" id="KW-1133">Transmembrane helix</keyword>
<keyword evidence="1" id="KW-0812">Transmembrane</keyword>
<evidence type="ECO:0008006" key="3">
    <source>
        <dbReference type="Google" id="ProtNLM"/>
    </source>
</evidence>
<dbReference type="GeneID" id="77330430"/>
<evidence type="ECO:0000256" key="1">
    <source>
        <dbReference type="SAM" id="Phobius"/>
    </source>
</evidence>
<name>A0A6N3EN19_STASI</name>
<dbReference type="RefSeq" id="WP_002480120.1">
    <property type="nucleotide sequence ID" value="NZ_CACRUO010000056.1"/>
</dbReference>
<accession>A0A6N3EN19</accession>
<keyword evidence="1" id="KW-0472">Membrane</keyword>
<dbReference type="AlphaFoldDB" id="A0A6N3EN19"/>
<proteinExistence type="predicted"/>
<gene>
    <name evidence="2" type="ORF">SSLFYP27_00209</name>
</gene>
<protein>
    <recommendedName>
        <fullName evidence="3">DUF3784 domain-containing protein</fullName>
    </recommendedName>
</protein>
<feature type="transmembrane region" description="Helical" evidence="1">
    <location>
        <begin position="48"/>
        <end position="68"/>
    </location>
</feature>
<evidence type="ECO:0000313" key="2">
    <source>
        <dbReference type="EMBL" id="VYU43006.1"/>
    </source>
</evidence>
<sequence>MILLKIIIPIVTLVAFAFAWRGFLKNYMPSEAVDVQTESHYDERQTKIILEVLAKTFIITILLITFAFLNRTLGLVSAHSFISKYPEAVFLVIIMGSLVYNYVIVKRKYS</sequence>
<organism evidence="2">
    <name type="scientific">Staphylococcus simulans</name>
    <dbReference type="NCBI Taxonomy" id="1286"/>
    <lineage>
        <taxon>Bacteria</taxon>
        <taxon>Bacillati</taxon>
        <taxon>Bacillota</taxon>
        <taxon>Bacilli</taxon>
        <taxon>Bacillales</taxon>
        <taxon>Staphylococcaceae</taxon>
        <taxon>Staphylococcus</taxon>
    </lineage>
</organism>
<dbReference type="EMBL" id="CACRUO010000056">
    <property type="protein sequence ID" value="VYU43006.1"/>
    <property type="molecule type" value="Genomic_DNA"/>
</dbReference>
<reference evidence="2" key="1">
    <citation type="submission" date="2019-11" db="EMBL/GenBank/DDBJ databases">
        <authorList>
            <person name="Feng L."/>
        </authorList>
    </citation>
    <scope>NUCLEOTIDE SEQUENCE</scope>
    <source>
        <strain evidence="2">SsimulansLFYP27</strain>
    </source>
</reference>